<comment type="caution">
    <text evidence="2">The sequence shown here is derived from an EMBL/GenBank/DDBJ whole genome shotgun (WGS) entry which is preliminary data.</text>
</comment>
<keyword evidence="1" id="KW-0812">Transmembrane</keyword>
<dbReference type="Pfam" id="PF14316">
    <property type="entry name" value="DUF4381"/>
    <property type="match status" value="1"/>
</dbReference>
<dbReference type="AlphaFoldDB" id="A0A8S0XFG0"/>
<protein>
    <recommendedName>
        <fullName evidence="4">DUF4381 domain-containing protein</fullName>
    </recommendedName>
</protein>
<reference evidence="2 3" key="1">
    <citation type="submission" date="2020-02" db="EMBL/GenBank/DDBJ databases">
        <authorList>
            <person name="Hogendoorn C."/>
        </authorList>
    </citation>
    <scope>NUCLEOTIDE SEQUENCE [LARGE SCALE GENOMIC DNA]</scope>
    <source>
        <strain evidence="2">METHB21</strain>
    </source>
</reference>
<dbReference type="Proteomes" id="UP000494216">
    <property type="component" value="Unassembled WGS sequence"/>
</dbReference>
<evidence type="ECO:0000313" key="2">
    <source>
        <dbReference type="EMBL" id="CAA9890404.1"/>
    </source>
</evidence>
<keyword evidence="1" id="KW-0472">Membrane</keyword>
<evidence type="ECO:0008006" key="4">
    <source>
        <dbReference type="Google" id="ProtNLM"/>
    </source>
</evidence>
<proteinExistence type="predicted"/>
<evidence type="ECO:0000256" key="1">
    <source>
        <dbReference type="SAM" id="Phobius"/>
    </source>
</evidence>
<accession>A0A8S0XFG0</accession>
<organism evidence="2 3">
    <name type="scientific">Candidatus Methylobacter favarea</name>
    <dbReference type="NCBI Taxonomy" id="2707345"/>
    <lineage>
        <taxon>Bacteria</taxon>
        <taxon>Pseudomonadati</taxon>
        <taxon>Pseudomonadota</taxon>
        <taxon>Gammaproteobacteria</taxon>
        <taxon>Methylococcales</taxon>
        <taxon>Methylococcaceae</taxon>
        <taxon>Methylobacter</taxon>
    </lineage>
</organism>
<keyword evidence="3" id="KW-1185">Reference proteome</keyword>
<dbReference type="InterPro" id="IPR025489">
    <property type="entry name" value="DUF4381"/>
</dbReference>
<sequence>MPPAQLPLKDIHLPEAISWWPPATGWWIVAVLVILLIIFFSWLYRRLKRKTALKTAKKLLAKIQQDPVPDNLQKLREISALVRRVVISIWPRAEAAGLTGKAWLAFLDGGMTGAPFSLGIGQLLADAPYRDTAPTDAQILQLISLCEVWLKSCEKQKR</sequence>
<dbReference type="RefSeq" id="WP_174625340.1">
    <property type="nucleotide sequence ID" value="NZ_CADCXN010000049.1"/>
</dbReference>
<dbReference type="EMBL" id="CADCXN010000049">
    <property type="protein sequence ID" value="CAA9890404.1"/>
    <property type="molecule type" value="Genomic_DNA"/>
</dbReference>
<feature type="transmembrane region" description="Helical" evidence="1">
    <location>
        <begin position="24"/>
        <end position="44"/>
    </location>
</feature>
<gene>
    <name evidence="2" type="ORF">METHB2_210036</name>
</gene>
<name>A0A8S0XFG0_9GAMM</name>
<evidence type="ECO:0000313" key="3">
    <source>
        <dbReference type="Proteomes" id="UP000494216"/>
    </source>
</evidence>
<keyword evidence="1" id="KW-1133">Transmembrane helix</keyword>